<evidence type="ECO:0000259" key="13">
    <source>
        <dbReference type="Pfam" id="PF07715"/>
    </source>
</evidence>
<dbReference type="Pfam" id="PF00593">
    <property type="entry name" value="TonB_dep_Rec_b-barrel"/>
    <property type="match status" value="1"/>
</dbReference>
<evidence type="ECO:0000313" key="14">
    <source>
        <dbReference type="EMBL" id="MCH4823875.1"/>
    </source>
</evidence>
<evidence type="ECO:0000313" key="15">
    <source>
        <dbReference type="Proteomes" id="UP001139226"/>
    </source>
</evidence>
<keyword evidence="3 10" id="KW-1134">Transmembrane beta strand</keyword>
<evidence type="ECO:0000256" key="6">
    <source>
        <dbReference type="ARBA" id="ARBA00023077"/>
    </source>
</evidence>
<dbReference type="RefSeq" id="WP_240714042.1">
    <property type="nucleotide sequence ID" value="NZ_JAKVTV010000003.1"/>
</dbReference>
<dbReference type="PANTHER" id="PTHR30069">
    <property type="entry name" value="TONB-DEPENDENT OUTER MEMBRANE RECEPTOR"/>
    <property type="match status" value="1"/>
</dbReference>
<dbReference type="InterPro" id="IPR000531">
    <property type="entry name" value="Beta-barrel_TonB"/>
</dbReference>
<keyword evidence="7 10" id="KW-0472">Membrane</keyword>
<dbReference type="InterPro" id="IPR036942">
    <property type="entry name" value="Beta-barrel_TonB_sf"/>
</dbReference>
<evidence type="ECO:0000256" key="1">
    <source>
        <dbReference type="ARBA" id="ARBA00004571"/>
    </source>
</evidence>
<dbReference type="InterPro" id="IPR037066">
    <property type="entry name" value="Plug_dom_sf"/>
</dbReference>
<evidence type="ECO:0000256" key="8">
    <source>
        <dbReference type="ARBA" id="ARBA00023170"/>
    </source>
</evidence>
<keyword evidence="5" id="KW-0732">Signal</keyword>
<keyword evidence="4 10" id="KW-0812">Transmembrane</keyword>
<dbReference type="InterPro" id="IPR039426">
    <property type="entry name" value="TonB-dep_rcpt-like"/>
</dbReference>
<dbReference type="EMBL" id="JAKVTV010000003">
    <property type="protein sequence ID" value="MCH4823875.1"/>
    <property type="molecule type" value="Genomic_DNA"/>
</dbReference>
<keyword evidence="6 11" id="KW-0798">TonB box</keyword>
<dbReference type="AlphaFoldDB" id="A0A9X1V443"/>
<sequence length="792" mass="89913">MKLFWIGLILSLFSYNTYSQNTNAHRLSGSVKSQTGDALEGAYVKINGKYFWTSTDGNYKADLNSGTYELHVSMIGFKDVDTIIQLNQDLRLDFTLSTSVTGLEEVLLQGHQHRKTSQQVLYVENEYLEKQFSGSLATTLERMPGFNAMQIGSGASKPIIRGLGLNRVAVTENGIKQEGQQWGADHGLEIDALNVENLEIVKGVGSIAYGSDAIGGVVRIKNNTLPVEGFTGSVYSFAQSVNNSLGISVKLAYTENDWFFKGKFTGISFGDYSLPAEQISYLNFNIPIFDEQLKNTAGKELDWYTQVGVVKDNFSTRLSVSNVYQKSGFFPGSHGIPDISRVQPDGDSRNIEEPFQRVNHFKVISNTSFIYDNGELELDFAYQKNHRQEWSLFHTHYGNQEPPEVNPNLELDFDLHTYSTRAIYHHTINSENETQVGADLQWKNNDIGGFNFLLPEYQAGNYGLFAIHEYEPSANNLWTLGLRIDYGTIEMEGFYDPTLYDFLIRNNQTEEVASAYAQRSEEIDRNFTSFNARLGWDHDFNETWSSKVNVGTAFRLPTAIELGANGIHHGSFRHEQGDPNLEPEQGFMFDLNLAYSRNSWNISLSPYAYFFSNYIFLKPSGIFSLLPHSGQLYQYTESEAILSGIELAVDKEIGRWHFSLAGEYLYNKQLTSDKSRNFPLPFTPANNLFTEVGYQFFQDSGIFNNSELSINNRLVMEQDRIAQGEEITPGYALWGLSWQNELKINNLKANINIRVDNLLNERYFNHTSFYRRLQIPEMGRNIQLNIKIPFGS</sequence>
<organism evidence="14 15">
    <name type="scientific">Christiangramia lutea</name>
    <dbReference type="NCBI Taxonomy" id="1607951"/>
    <lineage>
        <taxon>Bacteria</taxon>
        <taxon>Pseudomonadati</taxon>
        <taxon>Bacteroidota</taxon>
        <taxon>Flavobacteriia</taxon>
        <taxon>Flavobacteriales</taxon>
        <taxon>Flavobacteriaceae</taxon>
        <taxon>Christiangramia</taxon>
    </lineage>
</organism>
<comment type="caution">
    <text evidence="14">The sequence shown here is derived from an EMBL/GenBank/DDBJ whole genome shotgun (WGS) entry which is preliminary data.</text>
</comment>
<dbReference type="SUPFAM" id="SSF49464">
    <property type="entry name" value="Carboxypeptidase regulatory domain-like"/>
    <property type="match status" value="1"/>
</dbReference>
<dbReference type="Proteomes" id="UP001139226">
    <property type="component" value="Unassembled WGS sequence"/>
</dbReference>
<dbReference type="Pfam" id="PF07715">
    <property type="entry name" value="Plug"/>
    <property type="match status" value="1"/>
</dbReference>
<proteinExistence type="inferred from homology"/>
<protein>
    <submittedName>
        <fullName evidence="14">TonB-dependent receptor</fullName>
    </submittedName>
</protein>
<evidence type="ECO:0000256" key="3">
    <source>
        <dbReference type="ARBA" id="ARBA00022452"/>
    </source>
</evidence>
<accession>A0A9X1V443</accession>
<dbReference type="Gene3D" id="2.60.40.1120">
    <property type="entry name" value="Carboxypeptidase-like, regulatory domain"/>
    <property type="match status" value="1"/>
</dbReference>
<dbReference type="Pfam" id="PF13620">
    <property type="entry name" value="CarboxypepD_reg"/>
    <property type="match status" value="1"/>
</dbReference>
<dbReference type="Gene3D" id="2.40.170.20">
    <property type="entry name" value="TonB-dependent receptor, beta-barrel domain"/>
    <property type="match status" value="1"/>
</dbReference>
<keyword evidence="9 10" id="KW-0998">Cell outer membrane</keyword>
<evidence type="ECO:0000256" key="9">
    <source>
        <dbReference type="ARBA" id="ARBA00023237"/>
    </source>
</evidence>
<evidence type="ECO:0000256" key="4">
    <source>
        <dbReference type="ARBA" id="ARBA00022692"/>
    </source>
</evidence>
<feature type="domain" description="TonB-dependent receptor plug" evidence="13">
    <location>
        <begin position="114"/>
        <end position="217"/>
    </location>
</feature>
<dbReference type="PANTHER" id="PTHR30069:SF29">
    <property type="entry name" value="HEMOGLOBIN AND HEMOGLOBIN-HAPTOGLOBIN-BINDING PROTEIN 1-RELATED"/>
    <property type="match status" value="1"/>
</dbReference>
<dbReference type="InterPro" id="IPR008969">
    <property type="entry name" value="CarboxyPept-like_regulatory"/>
</dbReference>
<keyword evidence="8 14" id="KW-0675">Receptor</keyword>
<name>A0A9X1V443_9FLAO</name>
<dbReference type="SUPFAM" id="SSF56935">
    <property type="entry name" value="Porins"/>
    <property type="match status" value="1"/>
</dbReference>
<dbReference type="GO" id="GO:0009279">
    <property type="term" value="C:cell outer membrane"/>
    <property type="evidence" value="ECO:0007669"/>
    <property type="project" value="UniProtKB-SubCell"/>
</dbReference>
<evidence type="ECO:0000259" key="12">
    <source>
        <dbReference type="Pfam" id="PF00593"/>
    </source>
</evidence>
<evidence type="ECO:0000256" key="11">
    <source>
        <dbReference type="RuleBase" id="RU003357"/>
    </source>
</evidence>
<gene>
    <name evidence="14" type="ORF">ML462_11900</name>
</gene>
<keyword evidence="15" id="KW-1185">Reference proteome</keyword>
<feature type="domain" description="TonB-dependent receptor-like beta-barrel" evidence="12">
    <location>
        <begin position="365"/>
        <end position="758"/>
    </location>
</feature>
<comment type="subcellular location">
    <subcellularLocation>
        <location evidence="1 10">Cell outer membrane</location>
        <topology evidence="1 10">Multi-pass membrane protein</topology>
    </subcellularLocation>
</comment>
<reference evidence="14" key="1">
    <citation type="submission" date="2022-03" db="EMBL/GenBank/DDBJ databases">
        <title>Gramella crocea sp. nov., isolated from activated sludge of a seafood processing plant.</title>
        <authorList>
            <person name="Zhang X."/>
        </authorList>
    </citation>
    <scope>NUCLEOTIDE SEQUENCE</scope>
    <source>
        <strain evidence="14">YJ019</strain>
    </source>
</reference>
<dbReference type="InterPro" id="IPR012910">
    <property type="entry name" value="Plug_dom"/>
</dbReference>
<evidence type="ECO:0000256" key="7">
    <source>
        <dbReference type="ARBA" id="ARBA00023136"/>
    </source>
</evidence>
<dbReference type="PROSITE" id="PS52016">
    <property type="entry name" value="TONB_DEPENDENT_REC_3"/>
    <property type="match status" value="1"/>
</dbReference>
<dbReference type="GO" id="GO:0015344">
    <property type="term" value="F:siderophore uptake transmembrane transporter activity"/>
    <property type="evidence" value="ECO:0007669"/>
    <property type="project" value="TreeGrafter"/>
</dbReference>
<evidence type="ECO:0000256" key="10">
    <source>
        <dbReference type="PROSITE-ProRule" id="PRU01360"/>
    </source>
</evidence>
<evidence type="ECO:0000256" key="2">
    <source>
        <dbReference type="ARBA" id="ARBA00022448"/>
    </source>
</evidence>
<dbReference type="GO" id="GO:0044718">
    <property type="term" value="P:siderophore transmembrane transport"/>
    <property type="evidence" value="ECO:0007669"/>
    <property type="project" value="TreeGrafter"/>
</dbReference>
<comment type="similarity">
    <text evidence="10 11">Belongs to the TonB-dependent receptor family.</text>
</comment>
<keyword evidence="2 10" id="KW-0813">Transport</keyword>
<evidence type="ECO:0000256" key="5">
    <source>
        <dbReference type="ARBA" id="ARBA00022729"/>
    </source>
</evidence>
<dbReference type="Gene3D" id="2.170.130.10">
    <property type="entry name" value="TonB-dependent receptor, plug domain"/>
    <property type="match status" value="1"/>
</dbReference>